<dbReference type="Pfam" id="PF00155">
    <property type="entry name" value="Aminotran_1_2"/>
    <property type="match status" value="1"/>
</dbReference>
<dbReference type="Proteomes" id="UP000016895">
    <property type="component" value="Chromosome 2"/>
</dbReference>
<evidence type="ECO:0000256" key="1">
    <source>
        <dbReference type="ARBA" id="ARBA00001933"/>
    </source>
</evidence>
<keyword evidence="12" id="KW-1185">Reference proteome</keyword>
<dbReference type="PROSITE" id="PS00105">
    <property type="entry name" value="AA_TRANSFER_CLASS_1"/>
    <property type="match status" value="1"/>
</dbReference>
<evidence type="ECO:0000256" key="2">
    <source>
        <dbReference type="ARBA" id="ARBA00003444"/>
    </source>
</evidence>
<name>U4KBQ7_9VIBR</name>
<evidence type="ECO:0000256" key="6">
    <source>
        <dbReference type="ARBA" id="ARBA00022898"/>
    </source>
</evidence>
<dbReference type="KEGG" id="vni:VIBNI_B0516"/>
<comment type="catalytic activity">
    <reaction evidence="9">
        <text>O-phospho-L-threonine + H(+) = (R)-1-aminopropan-2-yl phosphate + CO2</text>
        <dbReference type="Rhea" id="RHEA:11492"/>
        <dbReference type="ChEBI" id="CHEBI:15378"/>
        <dbReference type="ChEBI" id="CHEBI:16526"/>
        <dbReference type="ChEBI" id="CHEBI:58563"/>
        <dbReference type="ChEBI" id="CHEBI:58675"/>
        <dbReference type="EC" id="4.1.1.81"/>
    </reaction>
</comment>
<keyword evidence="5" id="KW-0169">Cobalamin biosynthesis</keyword>
<dbReference type="eggNOG" id="COG0079">
    <property type="taxonomic scope" value="Bacteria"/>
</dbReference>
<dbReference type="InterPro" id="IPR015422">
    <property type="entry name" value="PyrdxlP-dep_Trfase_small"/>
</dbReference>
<dbReference type="CDD" id="cd00609">
    <property type="entry name" value="AAT_like"/>
    <property type="match status" value="1"/>
</dbReference>
<dbReference type="PANTHER" id="PTHR42885:SF1">
    <property type="entry name" value="THREONINE-PHOSPHATE DECARBOXYLASE"/>
    <property type="match status" value="1"/>
</dbReference>
<dbReference type="GO" id="GO:0030170">
    <property type="term" value="F:pyridoxal phosphate binding"/>
    <property type="evidence" value="ECO:0007669"/>
    <property type="project" value="InterPro"/>
</dbReference>
<dbReference type="Gene3D" id="3.90.1150.10">
    <property type="entry name" value="Aspartate Aminotransferase, domain 1"/>
    <property type="match status" value="1"/>
</dbReference>
<dbReference type="AlphaFoldDB" id="U4KBQ7"/>
<evidence type="ECO:0000256" key="3">
    <source>
        <dbReference type="ARBA" id="ARBA00004953"/>
    </source>
</evidence>
<evidence type="ECO:0000256" key="4">
    <source>
        <dbReference type="ARBA" id="ARBA00012285"/>
    </source>
</evidence>
<protein>
    <recommendedName>
        <fullName evidence="4">threonine-phosphate decarboxylase</fullName>
        <ecNumber evidence="4">4.1.1.81</ecNumber>
    </recommendedName>
    <alternativeName>
        <fullName evidence="8">L-threonine-O-3-phosphate decarboxylase</fullName>
    </alternativeName>
</protein>
<sequence>MIHHGGKLLEMADKYGIHSEEWLDLSTGISPFTYPVGDIPNAAWNRLPEEQDGLLEAAQAYYGSMSCLPIAGSQAGIQTVPQILAANHPKSEPLTVLLPAVGYKEHQHAWQQLEKAGRVSIEFYRNEPTRLQIKSADVLVIINPNNPSTVKFGSETLKQWLTDMPDNSTLIVDEAFMDITQEQSILRFYPQSVPDNLVVFRSLGKFFGLAGLRVGFLFASESNICSVQEILGPWAVSNPARFAAKKALLDLEWQAENRTRLLEMGKRMKSLLARYFDSVDGHTLFYTAMNDRAPELFERLAEQGVLVRLCDEKNALRFGLPLQEAQWQRLEKVLECVIE</sequence>
<evidence type="ECO:0000313" key="12">
    <source>
        <dbReference type="Proteomes" id="UP000016895"/>
    </source>
</evidence>
<dbReference type="OrthoDB" id="9799304at2"/>
<dbReference type="NCBIfam" id="TIGR01140">
    <property type="entry name" value="L_thr_O3P_dcar"/>
    <property type="match status" value="1"/>
</dbReference>
<dbReference type="InterPro" id="IPR005860">
    <property type="entry name" value="CobD"/>
</dbReference>
<evidence type="ECO:0000256" key="5">
    <source>
        <dbReference type="ARBA" id="ARBA00022573"/>
    </source>
</evidence>
<reference evidence="11 12" key="1">
    <citation type="journal article" date="2013" name="ISME J.">
        <title>Comparative genomics of pathogenic lineages of Vibrio nigripulchritudo identifies virulence-associated traits.</title>
        <authorList>
            <person name="Goudenege D."/>
            <person name="Labreuche Y."/>
            <person name="Krin E."/>
            <person name="Ansquer D."/>
            <person name="Mangenot S."/>
            <person name="Calteau A."/>
            <person name="Medigue C."/>
            <person name="Mazel D."/>
            <person name="Polz M.F."/>
            <person name="Le Roux F."/>
        </authorList>
    </citation>
    <scope>NUCLEOTIDE SEQUENCE [LARGE SCALE GENOMIC DNA]</scope>
    <source>
        <strain evidence="12">SnF1</strain>
    </source>
</reference>
<keyword evidence="6" id="KW-0663">Pyridoxal phosphate</keyword>
<comment type="cofactor">
    <cofactor evidence="1">
        <name>pyridoxal 5'-phosphate</name>
        <dbReference type="ChEBI" id="CHEBI:597326"/>
    </cofactor>
</comment>
<proteinExistence type="predicted"/>
<dbReference type="EC" id="4.1.1.81" evidence="4"/>
<dbReference type="RefSeq" id="WP_022560953.1">
    <property type="nucleotide sequence ID" value="NC_022543.1"/>
</dbReference>
<gene>
    <name evidence="11" type="ORF">VIBNI_B0516</name>
</gene>
<dbReference type="Gene3D" id="3.40.640.10">
    <property type="entry name" value="Type I PLP-dependent aspartate aminotransferase-like (Major domain)"/>
    <property type="match status" value="1"/>
</dbReference>
<evidence type="ECO:0000313" key="11">
    <source>
        <dbReference type="EMBL" id="CCO60326.1"/>
    </source>
</evidence>
<dbReference type="GO" id="GO:0048472">
    <property type="term" value="F:threonine-phosphate decarboxylase activity"/>
    <property type="evidence" value="ECO:0007669"/>
    <property type="project" value="UniProtKB-EC"/>
</dbReference>
<dbReference type="GO" id="GO:0009236">
    <property type="term" value="P:cobalamin biosynthetic process"/>
    <property type="evidence" value="ECO:0007669"/>
    <property type="project" value="UniProtKB-UniPathway"/>
</dbReference>
<dbReference type="UniPathway" id="UPA00148"/>
<dbReference type="STRING" id="28173.VIBNI_B0516"/>
<comment type="pathway">
    <text evidence="3">Cofactor biosynthesis; adenosylcobalamin biosynthesis.</text>
</comment>
<evidence type="ECO:0000256" key="7">
    <source>
        <dbReference type="ARBA" id="ARBA00023239"/>
    </source>
</evidence>
<dbReference type="InterPro" id="IPR004839">
    <property type="entry name" value="Aminotransferase_I/II_large"/>
</dbReference>
<organism evidence="11 12">
    <name type="scientific">Vibrio nigripulchritudo</name>
    <dbReference type="NCBI Taxonomy" id="28173"/>
    <lineage>
        <taxon>Bacteria</taxon>
        <taxon>Pseudomonadati</taxon>
        <taxon>Pseudomonadota</taxon>
        <taxon>Gammaproteobacteria</taxon>
        <taxon>Vibrionales</taxon>
        <taxon>Vibrionaceae</taxon>
        <taxon>Vibrio</taxon>
    </lineage>
</organism>
<accession>U4KBQ7</accession>
<dbReference type="SUPFAM" id="SSF53383">
    <property type="entry name" value="PLP-dependent transferases"/>
    <property type="match status" value="1"/>
</dbReference>
<keyword evidence="7 11" id="KW-0456">Lyase</keyword>
<evidence type="ECO:0000256" key="8">
    <source>
        <dbReference type="ARBA" id="ARBA00029996"/>
    </source>
</evidence>
<dbReference type="PANTHER" id="PTHR42885">
    <property type="entry name" value="HISTIDINOL-PHOSPHATE AMINOTRANSFERASE-RELATED"/>
    <property type="match status" value="1"/>
</dbReference>
<evidence type="ECO:0000256" key="9">
    <source>
        <dbReference type="ARBA" id="ARBA00048531"/>
    </source>
</evidence>
<dbReference type="InterPro" id="IPR015424">
    <property type="entry name" value="PyrdxlP-dep_Trfase"/>
</dbReference>
<dbReference type="PATRIC" id="fig|1260221.3.peg.4184"/>
<comment type="function">
    <text evidence="2">Decarboxylates L-threonine-O-3-phosphate to yield (R)-1-amino-2-propanol O-2-phosphate, the precursor for the linkage between the nucleotide loop and the corrin ring in cobalamin.</text>
</comment>
<dbReference type="EMBL" id="FO203527">
    <property type="protein sequence ID" value="CCO60326.1"/>
    <property type="molecule type" value="Genomic_DNA"/>
</dbReference>
<dbReference type="InterPro" id="IPR015421">
    <property type="entry name" value="PyrdxlP-dep_Trfase_major"/>
</dbReference>
<dbReference type="InterPro" id="IPR004838">
    <property type="entry name" value="NHTrfase_class1_PyrdxlP-BS"/>
</dbReference>
<feature type="domain" description="Aminotransferase class I/classII large" evidence="10">
    <location>
        <begin position="67"/>
        <end position="320"/>
    </location>
</feature>
<evidence type="ECO:0000259" key="10">
    <source>
        <dbReference type="Pfam" id="PF00155"/>
    </source>
</evidence>